<evidence type="ECO:0000256" key="10">
    <source>
        <dbReference type="ARBA" id="ARBA00023136"/>
    </source>
</evidence>
<dbReference type="GO" id="GO:0015824">
    <property type="term" value="P:proline transport"/>
    <property type="evidence" value="ECO:0007669"/>
    <property type="project" value="UniProtKB-UniRule"/>
</dbReference>
<evidence type="ECO:0000256" key="1">
    <source>
        <dbReference type="ARBA" id="ARBA00004651"/>
    </source>
</evidence>
<comment type="subcellular location">
    <subcellularLocation>
        <location evidence="14">Cell inner membrane</location>
        <topology evidence="14">Multi-pass membrane protein</topology>
    </subcellularLocation>
    <subcellularLocation>
        <location evidence="1">Cell membrane</location>
        <topology evidence="1">Multi-pass membrane protein</topology>
    </subcellularLocation>
</comment>
<feature type="transmembrane region" description="Helical" evidence="14">
    <location>
        <begin position="161"/>
        <end position="183"/>
    </location>
</feature>
<gene>
    <name evidence="15" type="ORF">HII17_00925</name>
</gene>
<keyword evidence="16" id="KW-1185">Reference proteome</keyword>
<dbReference type="GO" id="GO:0005298">
    <property type="term" value="F:proline:sodium symporter activity"/>
    <property type="evidence" value="ECO:0007669"/>
    <property type="project" value="UniProtKB-UniRule"/>
</dbReference>
<dbReference type="GO" id="GO:0031402">
    <property type="term" value="F:sodium ion binding"/>
    <property type="evidence" value="ECO:0007669"/>
    <property type="project" value="UniProtKB-UniRule"/>
</dbReference>
<dbReference type="PANTHER" id="PTHR48086">
    <property type="entry name" value="SODIUM/PROLINE SYMPORTER-RELATED"/>
    <property type="match status" value="1"/>
</dbReference>
<keyword evidence="14" id="KW-0997">Cell inner membrane</keyword>
<feature type="transmembrane region" description="Helical" evidence="14">
    <location>
        <begin position="418"/>
        <end position="436"/>
    </location>
</feature>
<keyword evidence="3 14" id="KW-0813">Transport</keyword>
<keyword evidence="14" id="KW-0029">Amino-acid transport</keyword>
<evidence type="ECO:0000256" key="7">
    <source>
        <dbReference type="ARBA" id="ARBA00022989"/>
    </source>
</evidence>
<feature type="transmembrane region" description="Helical" evidence="14">
    <location>
        <begin position="122"/>
        <end position="141"/>
    </location>
</feature>
<comment type="similarity">
    <text evidence="2 13">Belongs to the sodium:solute symporter (SSF) (TC 2.A.21) family.</text>
</comment>
<feature type="transmembrane region" description="Helical" evidence="14">
    <location>
        <begin position="319"/>
        <end position="343"/>
    </location>
</feature>
<organism evidence="15 16">
    <name type="scientific">Thalassotalea algicola</name>
    <dbReference type="NCBI Taxonomy" id="2716224"/>
    <lineage>
        <taxon>Bacteria</taxon>
        <taxon>Pseudomonadati</taxon>
        <taxon>Pseudomonadota</taxon>
        <taxon>Gammaproteobacteria</taxon>
        <taxon>Alteromonadales</taxon>
        <taxon>Colwelliaceae</taxon>
        <taxon>Thalassotalea</taxon>
    </lineage>
</organism>
<keyword evidence="7 14" id="KW-1133">Transmembrane helix</keyword>
<dbReference type="InterPro" id="IPR001734">
    <property type="entry name" value="Na/solute_symporter"/>
</dbReference>
<reference evidence="15 16" key="1">
    <citation type="submission" date="2020-04" db="EMBL/GenBank/DDBJ databases">
        <title>Thalassotalea sp. M1531, isolated from the surface of marine red alga.</title>
        <authorList>
            <person name="Pang L."/>
            <person name="Lu D.-C."/>
        </authorList>
    </citation>
    <scope>NUCLEOTIDE SEQUENCE [LARGE SCALE GENOMIC DNA]</scope>
    <source>
        <strain evidence="15 16">M1531</strain>
    </source>
</reference>
<dbReference type="PANTHER" id="PTHR48086:SF3">
    <property type="entry name" value="SODIUM_PROLINE SYMPORTER"/>
    <property type="match status" value="1"/>
</dbReference>
<feature type="transmembrane region" description="Helical" evidence="14">
    <location>
        <begin position="231"/>
        <end position="251"/>
    </location>
</feature>
<accession>A0A7Y0Q6M1</accession>
<dbReference type="InterPro" id="IPR050277">
    <property type="entry name" value="Sodium:Solute_Symporter"/>
</dbReference>
<keyword evidence="5 14" id="KW-0812">Transmembrane</keyword>
<dbReference type="Gene3D" id="1.20.1730.10">
    <property type="entry name" value="Sodium/glucose cotransporter"/>
    <property type="match status" value="1"/>
</dbReference>
<keyword evidence="8 14" id="KW-0915">Sodium</keyword>
<feature type="transmembrane region" description="Helical" evidence="14">
    <location>
        <begin position="363"/>
        <end position="381"/>
    </location>
</feature>
<dbReference type="Proteomes" id="UP000568664">
    <property type="component" value="Unassembled WGS sequence"/>
</dbReference>
<comment type="function">
    <text evidence="14">Catalyzes the sodium-dependent uptake of extracellular L-proline.</text>
</comment>
<dbReference type="PROSITE" id="PS50283">
    <property type="entry name" value="NA_SOLUT_SYMP_3"/>
    <property type="match status" value="1"/>
</dbReference>
<keyword evidence="4" id="KW-1003">Cell membrane</keyword>
<feature type="transmembrane region" description="Helical" evidence="14">
    <location>
        <begin position="448"/>
        <end position="465"/>
    </location>
</feature>
<dbReference type="InterPro" id="IPR038377">
    <property type="entry name" value="Na/Glc_symporter_sf"/>
</dbReference>
<evidence type="ECO:0000256" key="4">
    <source>
        <dbReference type="ARBA" id="ARBA00022475"/>
    </source>
</evidence>
<keyword evidence="6 14" id="KW-0769">Symport</keyword>
<comment type="caution">
    <text evidence="15">The sequence shown here is derived from an EMBL/GenBank/DDBJ whole genome shotgun (WGS) entry which is preliminary data.</text>
</comment>
<name>A0A7Y0Q6M1_9GAMM</name>
<evidence type="ECO:0000256" key="6">
    <source>
        <dbReference type="ARBA" id="ARBA00022847"/>
    </source>
</evidence>
<evidence type="ECO:0000256" key="11">
    <source>
        <dbReference type="ARBA" id="ARBA00023201"/>
    </source>
</evidence>
<proteinExistence type="inferred from homology"/>
<keyword evidence="11 14" id="KW-0739">Sodium transport</keyword>
<evidence type="ECO:0000256" key="9">
    <source>
        <dbReference type="ARBA" id="ARBA00023065"/>
    </source>
</evidence>
<protein>
    <recommendedName>
        <fullName evidence="14">Sodium/proline symporter</fullName>
    </recommendedName>
    <alternativeName>
        <fullName evidence="14">Proline permease</fullName>
    </alternativeName>
</protein>
<evidence type="ECO:0000256" key="2">
    <source>
        <dbReference type="ARBA" id="ARBA00006434"/>
    </source>
</evidence>
<dbReference type="RefSeq" id="WP_169073452.1">
    <property type="nucleotide sequence ID" value="NZ_JABBXH010000001.1"/>
</dbReference>
<keyword evidence="10 14" id="KW-0472">Membrane</keyword>
<evidence type="ECO:0000313" key="16">
    <source>
        <dbReference type="Proteomes" id="UP000568664"/>
    </source>
</evidence>
<dbReference type="Pfam" id="PF00474">
    <property type="entry name" value="SSF"/>
    <property type="match status" value="1"/>
</dbReference>
<sequence>MDRQTVVLATLVAYKVLLIAIGFWASRRTHSSEDFFIGGKTLGPWVAATSSSASASSAWSLLGVSGAAFTMGLSSLWLFPAVVLGYMFNWLWIAPRIRHLGNKTGAITLTELLAGEDKYSKLIIYSCTFIIVFSFAFYIAAQFQAAGGTFATTFNMNSANAIMLGTGIILVYTLLGGFWAVSVTDTLQGLLMALTSIILPIAALVAVGGFGELFGQLQHQFSDVQLSITGAHSGWFALAFAIGLLGVGLGNPGQPHVVNRFMALKDENAVRVGKYIGIAWPIIVIGGMLILGLCARVLLADVSDNEQVLFSVTNLLFPPIIAGIFVAAVLSAIMSTADSQLLVSASSLSYDLKLKGSPEKQLLLSRLTVAGMCIVSLFIALYAPEAIFSRVLFAWAAIGSAFGPLLIILLMGYQVKGSSRLAAVIIGFSLTVYFNWQENSPGDILERVLPFFVALLVAYLGRYRTNQTKVK</sequence>
<keyword evidence="9 14" id="KW-0406">Ion transport</keyword>
<evidence type="ECO:0000256" key="14">
    <source>
        <dbReference type="RuleBase" id="RU366012"/>
    </source>
</evidence>
<evidence type="ECO:0000256" key="3">
    <source>
        <dbReference type="ARBA" id="ARBA00022448"/>
    </source>
</evidence>
<feature type="transmembrane region" description="Helical" evidence="14">
    <location>
        <begin position="190"/>
        <end position="211"/>
    </location>
</feature>
<feature type="transmembrane region" description="Helical" evidence="14">
    <location>
        <begin position="6"/>
        <end position="25"/>
    </location>
</feature>
<feature type="transmembrane region" description="Helical" evidence="14">
    <location>
        <begin position="387"/>
        <end position="411"/>
    </location>
</feature>
<evidence type="ECO:0000313" key="15">
    <source>
        <dbReference type="EMBL" id="NMP30110.1"/>
    </source>
</evidence>
<dbReference type="AlphaFoldDB" id="A0A7Y0Q6M1"/>
<evidence type="ECO:0000256" key="8">
    <source>
        <dbReference type="ARBA" id="ARBA00023053"/>
    </source>
</evidence>
<feature type="transmembrane region" description="Helical" evidence="14">
    <location>
        <begin position="75"/>
        <end position="93"/>
    </location>
</feature>
<feature type="transmembrane region" description="Helical" evidence="14">
    <location>
        <begin position="272"/>
        <end position="299"/>
    </location>
</feature>
<evidence type="ECO:0000256" key="13">
    <source>
        <dbReference type="RuleBase" id="RU362091"/>
    </source>
</evidence>
<evidence type="ECO:0000256" key="5">
    <source>
        <dbReference type="ARBA" id="ARBA00022692"/>
    </source>
</evidence>
<dbReference type="GO" id="GO:0005886">
    <property type="term" value="C:plasma membrane"/>
    <property type="evidence" value="ECO:0007669"/>
    <property type="project" value="UniProtKB-SubCell"/>
</dbReference>
<dbReference type="InterPro" id="IPR011851">
    <property type="entry name" value="Na/Pro_symporter"/>
</dbReference>
<evidence type="ECO:0000256" key="12">
    <source>
        <dbReference type="ARBA" id="ARBA00033708"/>
    </source>
</evidence>
<dbReference type="CDD" id="cd11475">
    <property type="entry name" value="SLC5sbd_PutP"/>
    <property type="match status" value="1"/>
</dbReference>
<dbReference type="EMBL" id="JABBXH010000001">
    <property type="protein sequence ID" value="NMP30110.1"/>
    <property type="molecule type" value="Genomic_DNA"/>
</dbReference>
<comment type="catalytic activity">
    <reaction evidence="12">
        <text>L-proline(in) + Na(+)(in) = L-proline(out) + Na(+)(out)</text>
        <dbReference type="Rhea" id="RHEA:28967"/>
        <dbReference type="ChEBI" id="CHEBI:29101"/>
        <dbReference type="ChEBI" id="CHEBI:60039"/>
    </reaction>
</comment>